<dbReference type="STRING" id="1122170.GCA_000701265_01069"/>
<keyword evidence="3" id="KW-1185">Reference proteome</keyword>
<protein>
    <submittedName>
        <fullName evidence="2">Membrane-associated HD superfamily hydrolase</fullName>
    </submittedName>
</protein>
<evidence type="ECO:0000313" key="2">
    <source>
        <dbReference type="EMBL" id="STY29232.1"/>
    </source>
</evidence>
<dbReference type="AlphaFoldDB" id="A0A378LTQ3"/>
<name>A0A378LTQ3_9GAMM</name>
<gene>
    <name evidence="2" type="ORF">NCTC11532_01417</name>
</gene>
<reference evidence="2 3" key="1">
    <citation type="submission" date="2018-06" db="EMBL/GenBank/DDBJ databases">
        <authorList>
            <consortium name="Pathogen Informatics"/>
            <person name="Doyle S."/>
        </authorList>
    </citation>
    <scope>NUCLEOTIDE SEQUENCE [LARGE SCALE GENOMIC DNA]</scope>
    <source>
        <strain evidence="2 3">NCTC11532</strain>
    </source>
</reference>
<dbReference type="GO" id="GO:0016787">
    <property type="term" value="F:hydrolase activity"/>
    <property type="evidence" value="ECO:0007669"/>
    <property type="project" value="UniProtKB-KW"/>
</dbReference>
<evidence type="ECO:0000313" key="3">
    <source>
        <dbReference type="Proteomes" id="UP000255297"/>
    </source>
</evidence>
<proteinExistence type="predicted"/>
<feature type="region of interest" description="Disordered" evidence="1">
    <location>
        <begin position="1"/>
        <end position="28"/>
    </location>
</feature>
<organism evidence="2 3">
    <name type="scientific">Legionella wadsworthii</name>
    <dbReference type="NCBI Taxonomy" id="28088"/>
    <lineage>
        <taxon>Bacteria</taxon>
        <taxon>Pseudomonadati</taxon>
        <taxon>Pseudomonadota</taxon>
        <taxon>Gammaproteobacteria</taxon>
        <taxon>Legionellales</taxon>
        <taxon>Legionellaceae</taxon>
        <taxon>Legionella</taxon>
    </lineage>
</organism>
<dbReference type="EMBL" id="UGPB01000001">
    <property type="protein sequence ID" value="STY29232.1"/>
    <property type="molecule type" value="Genomic_DNA"/>
</dbReference>
<evidence type="ECO:0000256" key="1">
    <source>
        <dbReference type="SAM" id="MobiDB-lite"/>
    </source>
</evidence>
<accession>A0A378LTQ3</accession>
<dbReference type="Proteomes" id="UP000255297">
    <property type="component" value="Unassembled WGS sequence"/>
</dbReference>
<dbReference type="RefSeq" id="WP_031565882.1">
    <property type="nucleotide sequence ID" value="NZ_CAAAIS010000003.1"/>
</dbReference>
<dbReference type="OrthoDB" id="5651835at2"/>
<keyword evidence="2" id="KW-0378">Hydrolase</keyword>
<sequence length="265" mass="30365">MTINKDEFEKDVEEANKRSAEGIKKSNEELRQKEIQEDILEANRKSRLSYQDWLQHQRDKHIHSRDKEGNVQTLWDNVKQHADKVIHSGQEAYNDWRSNMMQLLTLLTELNEAINVSTEQVLVEGMDRAHLNEVIKQGMYIPLKEKLFHAIKGQGEVNIPKLQQNVHFEEGKGVVIPPVTRADGTAFGKESGPIVNDAFNKLVDLWLLENGYKPVPNKPGEYISTVDSSPLTKQAFNDLKRDHSLQDFLDARADLTYESPRRAPG</sequence>